<dbReference type="AlphaFoldDB" id="A0A4Z0L8Z5"/>
<keyword evidence="2" id="KW-0121">Carboxypeptidase</keyword>
<dbReference type="RefSeq" id="WP_135525998.1">
    <property type="nucleotide sequence ID" value="NZ_SRLH01000003.1"/>
</dbReference>
<dbReference type="SUPFAM" id="SSF56935">
    <property type="entry name" value="Porins"/>
    <property type="match status" value="1"/>
</dbReference>
<dbReference type="Gene3D" id="2.60.40.1120">
    <property type="entry name" value="Carboxypeptidase-like, regulatory domain"/>
    <property type="match status" value="1"/>
</dbReference>
<keyword evidence="1" id="KW-0732">Signal</keyword>
<gene>
    <name evidence="2" type="ORF">E4635_07430</name>
</gene>
<proteinExistence type="predicted"/>
<keyword evidence="2" id="KW-0645">Protease</keyword>
<dbReference type="InterPro" id="IPR008969">
    <property type="entry name" value="CarboxyPept-like_regulatory"/>
</dbReference>
<accession>A0A4Z0L8Z5</accession>
<dbReference type="EMBL" id="SRLH01000003">
    <property type="protein sequence ID" value="TGD58738.1"/>
    <property type="molecule type" value="Genomic_DNA"/>
</dbReference>
<name>A0A4Z0L8Z5_9FLAO</name>
<keyword evidence="2" id="KW-0378">Hydrolase</keyword>
<protein>
    <submittedName>
        <fullName evidence="2">Carboxypeptidase-like regulatory domain-containing protein</fullName>
    </submittedName>
</protein>
<sequence length="886" mass="101514">MNRFNFLLFLIIGCGLSLHAQSIISGQILDSAKNPIPFANVSIKVQNGLTIIAFTTTDNNGNYNLKTNKTGDYNLCFSALSFKAATFPVALEGNKNYIQNASLADEIVALNEVIVQNERAITIKQDTIIMNANAFSKGNETVVEDLLKNLPGINVSEDGTIRVGNQEIEKVMVEGDDFFERGYKLLTKNMNANTIDKIEIYKKYSSNRLLKGIENSNKVALNLKLKKGLKMQWFGNIDAGYGLISENRYETRTNLMSFDIKAKYYLLGNLNNTGVDATGDINHLIRPFRLDDIETLGDDQQANSLLNLNIMTPSLKEERTKFNNAEMISLNAIHTLSPKVKMKTLGFFNWDENDSFLNEYQFYQINGTSFTNTNNLTLTKKKIVGFGKIDLNYDLSNNKMLEFTSKYNNEHENGTSQLIFNETPTNEKLKGNNQLIDEKIVFTNKINDNKVLVLVGRCISEKTPQTYNINALLFPDLFSGQNVDKVIQQSENKMQFSAIDGNLLDRKRNGSLLEVKTGLKHRQDILNTRLMFQENNTIATVPEEYQNSGKYASMDAYLNAKYSYKKGRYTLTGEMEAHQLFNKYTDVGRNEKQAPFFVNPKIGFNIEINKSNRFFSVYSYNKTNAGILDVYSNYVLTGYRNFDKGTSNINQLQASSILLNYGLGNWGAKFFANASFIYTKNHDFYSTNSTIIPNYSQVEKIIIKNQDLLSVSLDGNYFIKAITSNFKLNFVYSNSNFKNVVNNKEREIKTNNFNYAFELRSAFRGMFNYHVGSKWKTSETKTNMINKNTINISFLDLIFDFNKKFNISLESERYFFGNLDKNNKYYFLDFESKYTVQDNKLSFTLSGKNLFGTKTFREYHVNDISVYGTEYRLLPRYVLLRIDYRF</sequence>
<feature type="signal peptide" evidence="1">
    <location>
        <begin position="1"/>
        <end position="20"/>
    </location>
</feature>
<organism evidence="2 3">
    <name type="scientific">Flavobacterium humi</name>
    <dbReference type="NCBI Taxonomy" id="2562683"/>
    <lineage>
        <taxon>Bacteria</taxon>
        <taxon>Pseudomonadati</taxon>
        <taxon>Bacteroidota</taxon>
        <taxon>Flavobacteriia</taxon>
        <taxon>Flavobacteriales</taxon>
        <taxon>Flavobacteriaceae</taxon>
        <taxon>Flavobacterium</taxon>
    </lineage>
</organism>
<dbReference type="OrthoDB" id="603275at2"/>
<feature type="chain" id="PRO_5021415492" evidence="1">
    <location>
        <begin position="21"/>
        <end position="886"/>
    </location>
</feature>
<reference evidence="2 3" key="1">
    <citation type="submission" date="2019-04" db="EMBL/GenBank/DDBJ databases">
        <title>Flavobacterium sp. strain DS2-A Genome sequencing and assembly.</title>
        <authorList>
            <person name="Kim I."/>
        </authorList>
    </citation>
    <scope>NUCLEOTIDE SEQUENCE [LARGE SCALE GENOMIC DNA]</scope>
    <source>
        <strain evidence="2 3">DS2-A</strain>
    </source>
</reference>
<dbReference type="GO" id="GO:0004180">
    <property type="term" value="F:carboxypeptidase activity"/>
    <property type="evidence" value="ECO:0007669"/>
    <property type="project" value="UniProtKB-KW"/>
</dbReference>
<dbReference type="SUPFAM" id="SSF49464">
    <property type="entry name" value="Carboxypeptidase regulatory domain-like"/>
    <property type="match status" value="1"/>
</dbReference>
<dbReference type="Proteomes" id="UP000297407">
    <property type="component" value="Unassembled WGS sequence"/>
</dbReference>
<evidence type="ECO:0000256" key="1">
    <source>
        <dbReference type="SAM" id="SignalP"/>
    </source>
</evidence>
<dbReference type="Pfam" id="PF13715">
    <property type="entry name" value="CarbopepD_reg_2"/>
    <property type="match status" value="1"/>
</dbReference>
<evidence type="ECO:0000313" key="3">
    <source>
        <dbReference type="Proteomes" id="UP000297407"/>
    </source>
</evidence>
<evidence type="ECO:0000313" key="2">
    <source>
        <dbReference type="EMBL" id="TGD58738.1"/>
    </source>
</evidence>
<keyword evidence="3" id="KW-1185">Reference proteome</keyword>
<comment type="caution">
    <text evidence="2">The sequence shown here is derived from an EMBL/GenBank/DDBJ whole genome shotgun (WGS) entry which is preliminary data.</text>
</comment>